<gene>
    <name evidence="1" type="ORF">EZS27_044238</name>
</gene>
<evidence type="ECO:0000313" key="1">
    <source>
        <dbReference type="EMBL" id="KAA6304118.1"/>
    </source>
</evidence>
<proteinExistence type="predicted"/>
<dbReference type="EMBL" id="SNRY01011769">
    <property type="protein sequence ID" value="KAA6304118.1"/>
    <property type="molecule type" value="Genomic_DNA"/>
</dbReference>
<protein>
    <submittedName>
        <fullName evidence="1">Uncharacterized protein</fullName>
    </submittedName>
</protein>
<name>A0A5J4P4T1_9ZZZZ</name>
<accession>A0A5J4P4T1</accession>
<sequence>MKSTFKVLFFLKRDKQKTNGTIPL</sequence>
<dbReference type="AlphaFoldDB" id="A0A5J4P4T1"/>
<feature type="non-terminal residue" evidence="1">
    <location>
        <position position="24"/>
    </location>
</feature>
<reference evidence="1" key="1">
    <citation type="submission" date="2019-03" db="EMBL/GenBank/DDBJ databases">
        <title>Single cell metagenomics reveals metabolic interactions within the superorganism composed of flagellate Streblomastix strix and complex community of Bacteroidetes bacteria on its surface.</title>
        <authorList>
            <person name="Treitli S.C."/>
            <person name="Kolisko M."/>
            <person name="Husnik F."/>
            <person name="Keeling P."/>
            <person name="Hampl V."/>
        </authorList>
    </citation>
    <scope>NUCLEOTIDE SEQUENCE</scope>
    <source>
        <strain evidence="1">STM</strain>
    </source>
</reference>
<organism evidence="1">
    <name type="scientific">termite gut metagenome</name>
    <dbReference type="NCBI Taxonomy" id="433724"/>
    <lineage>
        <taxon>unclassified sequences</taxon>
        <taxon>metagenomes</taxon>
        <taxon>organismal metagenomes</taxon>
    </lineage>
</organism>
<comment type="caution">
    <text evidence="1">The sequence shown here is derived from an EMBL/GenBank/DDBJ whole genome shotgun (WGS) entry which is preliminary data.</text>
</comment>